<dbReference type="AlphaFoldDB" id="A0A3E3AFE3"/>
<feature type="compositionally biased region" description="Low complexity" evidence="1">
    <location>
        <begin position="36"/>
        <end position="48"/>
    </location>
</feature>
<dbReference type="Pfam" id="PF09671">
    <property type="entry name" value="Spore_GerQ"/>
    <property type="match status" value="1"/>
</dbReference>
<protein>
    <submittedName>
        <fullName evidence="3">Spore coat protein GerQ</fullName>
    </submittedName>
</protein>
<dbReference type="RefSeq" id="WP_003536985.1">
    <property type="nucleotide sequence ID" value="NZ_AP031443.1"/>
</dbReference>
<evidence type="ECO:0000313" key="2">
    <source>
        <dbReference type="EMBL" id="MDB7082667.1"/>
    </source>
</evidence>
<dbReference type="EMBL" id="QUSL01000006">
    <property type="protein sequence ID" value="RGD86322.1"/>
    <property type="molecule type" value="Genomic_DNA"/>
</dbReference>
<reference evidence="2" key="2">
    <citation type="submission" date="2023-01" db="EMBL/GenBank/DDBJ databases">
        <title>Human gut microbiome strain richness.</title>
        <authorList>
            <person name="Chen-Liaw A."/>
        </authorList>
    </citation>
    <scope>NUCLEOTIDE SEQUENCE</scope>
    <source>
        <strain evidence="2">1001217st2_G6_1001217B_191108</strain>
    </source>
</reference>
<keyword evidence="3" id="KW-0946">Virion</keyword>
<sequence length="132" mass="15083">MDYFNDLNPYLVRQDPAPAETPDTTPTPAPAPTPNQTPGTPSTPSVTPAPVIDQAYVENILRINVGKLGTFYFTYTGSNEWRDRIFKGIIEQAGRDHFILHDPKTGKRYLLQLVYLEWAEFDEALNYQYPYQ</sequence>
<name>A0A3E3AFE3_9FIRM</name>
<dbReference type="Proteomes" id="UP001211987">
    <property type="component" value="Unassembled WGS sequence"/>
</dbReference>
<proteinExistence type="predicted"/>
<dbReference type="EMBL" id="JAQLKE010000003">
    <property type="protein sequence ID" value="MDB7082667.1"/>
    <property type="molecule type" value="Genomic_DNA"/>
</dbReference>
<dbReference type="GeneID" id="64197911"/>
<dbReference type="Proteomes" id="UP000261032">
    <property type="component" value="Unassembled WGS sequence"/>
</dbReference>
<gene>
    <name evidence="3" type="primary">gerQ</name>
    <name evidence="3" type="ORF">DXB93_05510</name>
    <name evidence="2" type="ORF">PM738_02540</name>
</gene>
<organism evidence="3 4">
    <name type="scientific">Thomasclavelia ramosa</name>
    <dbReference type="NCBI Taxonomy" id="1547"/>
    <lineage>
        <taxon>Bacteria</taxon>
        <taxon>Bacillati</taxon>
        <taxon>Bacillota</taxon>
        <taxon>Erysipelotrichia</taxon>
        <taxon>Erysipelotrichales</taxon>
        <taxon>Coprobacillaceae</taxon>
        <taxon>Thomasclavelia</taxon>
    </lineage>
</organism>
<evidence type="ECO:0000256" key="1">
    <source>
        <dbReference type="SAM" id="MobiDB-lite"/>
    </source>
</evidence>
<dbReference type="NCBIfam" id="TIGR02728">
    <property type="entry name" value="spore_gerQ"/>
    <property type="match status" value="1"/>
</dbReference>
<feature type="region of interest" description="Disordered" evidence="1">
    <location>
        <begin position="1"/>
        <end position="48"/>
    </location>
</feature>
<evidence type="ECO:0000313" key="3">
    <source>
        <dbReference type="EMBL" id="RGD86322.1"/>
    </source>
</evidence>
<evidence type="ECO:0000313" key="4">
    <source>
        <dbReference type="Proteomes" id="UP000261032"/>
    </source>
</evidence>
<reference evidence="3 4" key="1">
    <citation type="submission" date="2018-08" db="EMBL/GenBank/DDBJ databases">
        <title>A genome reference for cultivated species of the human gut microbiota.</title>
        <authorList>
            <person name="Zou Y."/>
            <person name="Xue W."/>
            <person name="Luo G."/>
        </authorList>
    </citation>
    <scope>NUCLEOTIDE SEQUENCE [LARGE SCALE GENOMIC DNA]</scope>
    <source>
        <strain evidence="3 4">OM06-4</strain>
    </source>
</reference>
<dbReference type="InterPro" id="IPR014099">
    <property type="entry name" value="Spore_coat_GerQ"/>
</dbReference>
<comment type="caution">
    <text evidence="3">The sequence shown here is derived from an EMBL/GenBank/DDBJ whole genome shotgun (WGS) entry which is preliminary data.</text>
</comment>
<keyword evidence="3" id="KW-0167">Capsid protein</keyword>
<feature type="compositionally biased region" description="Pro residues" evidence="1">
    <location>
        <begin position="25"/>
        <end position="35"/>
    </location>
</feature>
<accession>A0A3E3AFE3</accession>